<dbReference type="InterPro" id="IPR036388">
    <property type="entry name" value="WH-like_DNA-bd_sf"/>
</dbReference>
<name>A0AAC8Z1Z9_SPHMC</name>
<evidence type="ECO:0000256" key="1">
    <source>
        <dbReference type="ARBA" id="ARBA00023015"/>
    </source>
</evidence>
<accession>A0AAC8Z1Z9</accession>
<dbReference type="SUPFAM" id="SSF75516">
    <property type="entry name" value="Pheromone-binding domain of LuxR-like quorum-sensing transcription factors"/>
    <property type="match status" value="1"/>
</dbReference>
<dbReference type="KEGG" id="smaz:LH19_14435"/>
<reference evidence="5 6" key="2">
    <citation type="journal article" date="2016" name="Genome Announc.">
        <title>Complete Genome Sequence of Sphingopyxis macrogoltabida Strain 203N (NBRC 111659), a Polyethylene Glycol Degrader.</title>
        <authorList>
            <person name="Ohtsubo Y."/>
            <person name="Nonoyama S."/>
            <person name="Nagata Y."/>
            <person name="Numata M."/>
            <person name="Tsuchikane K."/>
            <person name="Hosoyama A."/>
            <person name="Yamazoe A."/>
            <person name="Tsuda M."/>
            <person name="Fujita N."/>
            <person name="Kawai F."/>
        </authorList>
    </citation>
    <scope>NUCLEOTIDE SEQUENCE [LARGE SCALE GENOMIC DNA]</scope>
    <source>
        <strain evidence="5 6">203N</strain>
    </source>
</reference>
<dbReference type="CDD" id="cd06170">
    <property type="entry name" value="LuxR_C_like"/>
    <property type="match status" value="1"/>
</dbReference>
<keyword evidence="3" id="KW-0804">Transcription</keyword>
<dbReference type="Pfam" id="PF03472">
    <property type="entry name" value="Autoind_bind"/>
    <property type="match status" value="1"/>
</dbReference>
<keyword evidence="1" id="KW-0805">Transcription regulation</keyword>
<dbReference type="GO" id="GO:0006355">
    <property type="term" value="P:regulation of DNA-templated transcription"/>
    <property type="evidence" value="ECO:0007669"/>
    <property type="project" value="InterPro"/>
</dbReference>
<gene>
    <name evidence="5" type="ORF">ATM17_15040</name>
</gene>
<proteinExistence type="predicted"/>
<dbReference type="Gene3D" id="3.30.450.80">
    <property type="entry name" value="Transcription factor LuxR-like, autoinducer-binding domain"/>
    <property type="match status" value="1"/>
</dbReference>
<dbReference type="Gene3D" id="1.10.10.10">
    <property type="entry name" value="Winged helix-like DNA-binding domain superfamily/Winged helix DNA-binding domain"/>
    <property type="match status" value="1"/>
</dbReference>
<dbReference type="PROSITE" id="PS50043">
    <property type="entry name" value="HTH_LUXR_2"/>
    <property type="match status" value="1"/>
</dbReference>
<evidence type="ECO:0000313" key="6">
    <source>
        <dbReference type="Proteomes" id="UP000076088"/>
    </source>
</evidence>
<dbReference type="SUPFAM" id="SSF46894">
    <property type="entry name" value="C-terminal effector domain of the bipartite response regulators"/>
    <property type="match status" value="1"/>
</dbReference>
<dbReference type="Proteomes" id="UP000076088">
    <property type="component" value="Chromosome"/>
</dbReference>
<dbReference type="InterPro" id="IPR016032">
    <property type="entry name" value="Sig_transdc_resp-reg_C-effctor"/>
</dbReference>
<dbReference type="RefSeq" id="WP_054729064.1">
    <property type="nucleotide sequence ID" value="NZ_CP009429.1"/>
</dbReference>
<organism evidence="5 6">
    <name type="scientific">Sphingopyxis macrogoltabida</name>
    <name type="common">Sphingomonas macrogoltabidus</name>
    <dbReference type="NCBI Taxonomy" id="33050"/>
    <lineage>
        <taxon>Bacteria</taxon>
        <taxon>Pseudomonadati</taxon>
        <taxon>Pseudomonadota</taxon>
        <taxon>Alphaproteobacteria</taxon>
        <taxon>Sphingomonadales</taxon>
        <taxon>Sphingomonadaceae</taxon>
        <taxon>Sphingopyxis</taxon>
    </lineage>
</organism>
<dbReference type="InterPro" id="IPR036693">
    <property type="entry name" value="TF_LuxR_autoind-bd_dom_sf"/>
</dbReference>
<protein>
    <recommendedName>
        <fullName evidence="4">HTH luxR-type domain-containing protein</fullName>
    </recommendedName>
</protein>
<sequence>MFILDAASELAIDVMTVRTEAGLLDLMGAAAARLGCDYFALSHHVDFLLSPRQGIRVHNYPDSWARRFDEQRLGPSDPIHRASQRTSAAFLWQEAPRWTPVRAGDDLVLGEARRHGIRDGLTIPSHVPGEAHGSVSFAWHRGGPTVRDLPFAGMFGPFAFEAARQIAGPVPEANRPRLTDRQRDIVIWAARGKSDWAIGQILALRPGTVVEHLRNARGRYDAPSRTVLAIRALWDGTISFTDIAGR</sequence>
<feature type="domain" description="HTH luxR-type" evidence="4">
    <location>
        <begin position="171"/>
        <end position="236"/>
    </location>
</feature>
<dbReference type="AlphaFoldDB" id="A0AAC8Z1Z9"/>
<evidence type="ECO:0000256" key="3">
    <source>
        <dbReference type="ARBA" id="ARBA00023163"/>
    </source>
</evidence>
<dbReference type="GO" id="GO:0003677">
    <property type="term" value="F:DNA binding"/>
    <property type="evidence" value="ECO:0007669"/>
    <property type="project" value="UniProtKB-KW"/>
</dbReference>
<dbReference type="Pfam" id="PF00196">
    <property type="entry name" value="GerE"/>
    <property type="match status" value="1"/>
</dbReference>
<evidence type="ECO:0000256" key="2">
    <source>
        <dbReference type="ARBA" id="ARBA00023125"/>
    </source>
</evidence>
<keyword evidence="6" id="KW-1185">Reference proteome</keyword>
<dbReference type="SMART" id="SM00421">
    <property type="entry name" value="HTH_LUXR"/>
    <property type="match status" value="1"/>
</dbReference>
<dbReference type="PANTHER" id="PTHR44688:SF16">
    <property type="entry name" value="DNA-BINDING TRANSCRIPTIONAL ACTIVATOR DEVR_DOSR"/>
    <property type="match status" value="1"/>
</dbReference>
<keyword evidence="2" id="KW-0238">DNA-binding</keyword>
<evidence type="ECO:0000259" key="4">
    <source>
        <dbReference type="PROSITE" id="PS50043"/>
    </source>
</evidence>
<dbReference type="PANTHER" id="PTHR44688">
    <property type="entry name" value="DNA-BINDING TRANSCRIPTIONAL ACTIVATOR DEVR_DOSR"/>
    <property type="match status" value="1"/>
</dbReference>
<dbReference type="InterPro" id="IPR005143">
    <property type="entry name" value="TF_LuxR_autoind-bd_dom"/>
</dbReference>
<dbReference type="InterPro" id="IPR000792">
    <property type="entry name" value="Tscrpt_reg_LuxR_C"/>
</dbReference>
<evidence type="ECO:0000313" key="5">
    <source>
        <dbReference type="EMBL" id="AMU90342.1"/>
    </source>
</evidence>
<reference evidence="6" key="1">
    <citation type="submission" date="2015-11" db="EMBL/GenBank/DDBJ databases">
        <title>Complete genome sequence of a polyethylene-glycol degrader Sphingopyxis macrogoltabida 203N (NBRC 111659).</title>
        <authorList>
            <person name="Yoshiyuki O."/>
            <person name="Shouta N."/>
            <person name="Nagata Y."/>
            <person name="Numata M."/>
            <person name="Tsuchikane K."/>
            <person name="Hosoyama A."/>
            <person name="Yamazoe A."/>
            <person name="Tsuda M."/>
            <person name="Fujita N."/>
            <person name="Kawai F."/>
        </authorList>
    </citation>
    <scope>NUCLEOTIDE SEQUENCE [LARGE SCALE GENOMIC DNA]</scope>
    <source>
        <strain evidence="6">203N</strain>
    </source>
</reference>
<dbReference type="EMBL" id="CP013344">
    <property type="protein sequence ID" value="AMU90342.1"/>
    <property type="molecule type" value="Genomic_DNA"/>
</dbReference>